<dbReference type="RefSeq" id="WP_155871338.1">
    <property type="nucleotide sequence ID" value="NZ_CP168248.1"/>
</dbReference>
<dbReference type="Pfam" id="PF00005">
    <property type="entry name" value="ABC_tran"/>
    <property type="match status" value="1"/>
</dbReference>
<dbReference type="AlphaFoldDB" id="A0A6I8MDG0"/>
<evidence type="ECO:0000256" key="7">
    <source>
        <dbReference type="ARBA" id="ARBA00022967"/>
    </source>
</evidence>
<evidence type="ECO:0000256" key="3">
    <source>
        <dbReference type="ARBA" id="ARBA00022496"/>
    </source>
</evidence>
<dbReference type="Pfam" id="PF08402">
    <property type="entry name" value="TOBE_2"/>
    <property type="match status" value="1"/>
</dbReference>
<name>A0A6I8MDG0_9CORY</name>
<dbReference type="EMBL" id="LR738855">
    <property type="protein sequence ID" value="VZH84248.1"/>
    <property type="molecule type" value="Genomic_DNA"/>
</dbReference>
<evidence type="ECO:0000256" key="10">
    <source>
        <dbReference type="ARBA" id="ARBA00023136"/>
    </source>
</evidence>
<dbReference type="Proteomes" id="UP000423525">
    <property type="component" value="Chromosome"/>
</dbReference>
<dbReference type="SMART" id="SM00382">
    <property type="entry name" value="AAA"/>
    <property type="match status" value="1"/>
</dbReference>
<keyword evidence="5" id="KW-0547">Nucleotide-binding</keyword>
<keyword evidence="6" id="KW-0067">ATP-binding</keyword>
<evidence type="ECO:0000256" key="5">
    <source>
        <dbReference type="ARBA" id="ARBA00022741"/>
    </source>
</evidence>
<protein>
    <submittedName>
        <fullName evidence="12">TOBE domain-containing protein</fullName>
    </submittedName>
</protein>
<keyword evidence="4" id="KW-0997">Cell inner membrane</keyword>
<evidence type="ECO:0000256" key="9">
    <source>
        <dbReference type="ARBA" id="ARBA00023065"/>
    </source>
</evidence>
<dbReference type="InterPro" id="IPR027417">
    <property type="entry name" value="P-loop_NTPase"/>
</dbReference>
<dbReference type="GO" id="GO:0043190">
    <property type="term" value="C:ATP-binding cassette (ABC) transporter complex"/>
    <property type="evidence" value="ECO:0007669"/>
    <property type="project" value="InterPro"/>
</dbReference>
<gene>
    <name evidence="12" type="ORF">FRC0190_00280</name>
</gene>
<dbReference type="PROSITE" id="PS50893">
    <property type="entry name" value="ABC_TRANSPORTER_2"/>
    <property type="match status" value="1"/>
</dbReference>
<organism evidence="12 13">
    <name type="scientific">Corynebacterium rouxii</name>
    <dbReference type="NCBI Taxonomy" id="2719119"/>
    <lineage>
        <taxon>Bacteria</taxon>
        <taxon>Bacillati</taxon>
        <taxon>Actinomycetota</taxon>
        <taxon>Actinomycetes</taxon>
        <taxon>Mycobacteriales</taxon>
        <taxon>Corynebacteriaceae</taxon>
        <taxon>Corynebacterium</taxon>
    </lineage>
</organism>
<evidence type="ECO:0000256" key="4">
    <source>
        <dbReference type="ARBA" id="ARBA00022519"/>
    </source>
</evidence>
<dbReference type="KEGG" id="crf:FRC0190_00280"/>
<keyword evidence="1" id="KW-0813">Transport</keyword>
<dbReference type="GO" id="GO:0005524">
    <property type="term" value="F:ATP binding"/>
    <property type="evidence" value="ECO:0007669"/>
    <property type="project" value="UniProtKB-KW"/>
</dbReference>
<dbReference type="InterPro" id="IPR003593">
    <property type="entry name" value="AAA+_ATPase"/>
</dbReference>
<dbReference type="GO" id="GO:0015408">
    <property type="term" value="F:ABC-type ferric iron transporter activity"/>
    <property type="evidence" value="ECO:0007669"/>
    <property type="project" value="InterPro"/>
</dbReference>
<evidence type="ECO:0000259" key="11">
    <source>
        <dbReference type="PROSITE" id="PS50893"/>
    </source>
</evidence>
<dbReference type="InterPro" id="IPR003439">
    <property type="entry name" value="ABC_transporter-like_ATP-bd"/>
</dbReference>
<keyword evidence="9" id="KW-0406">Ion transport</keyword>
<keyword evidence="2" id="KW-1003">Cell membrane</keyword>
<accession>A0A6I8MDG0</accession>
<keyword evidence="8" id="KW-0408">Iron</keyword>
<sequence>MALIHIQGLSVTSRGARLLDDVSLEADPGELIVVLGRSGAGKSTLLRALAGLIPAQGVVEVDGESLAGRPPHQRPIAMMMDQPSLFPHMTVEDNIRFAGDAGAHVAMLSLGIDHLALRYPHQLSTGQQQKVALARALIKQPTLMFFDEPLAHVDTYSSEQLKSQILRTHRRLGCTTFYVTHDINEAFSIADRIIFLSHGRIVQDASPQDMREQPACLDIARHLGASIFVPTTGTVVHSPFGTATATVTALDTRMEVEAHPDLRSGDAMVMVGYPTSATATPTGQQARHLMGATGQVIRNIYMGDHHEVAIETTRGRIVLHCSPDDELAFAALGDEVLIHCDPEKMWVLPATS</sequence>
<evidence type="ECO:0000313" key="12">
    <source>
        <dbReference type="EMBL" id="VZH84248.1"/>
    </source>
</evidence>
<evidence type="ECO:0000313" key="13">
    <source>
        <dbReference type="Proteomes" id="UP000423525"/>
    </source>
</evidence>
<feature type="domain" description="ABC transporter" evidence="11">
    <location>
        <begin position="4"/>
        <end position="223"/>
    </location>
</feature>
<evidence type="ECO:0000256" key="8">
    <source>
        <dbReference type="ARBA" id="ARBA00023004"/>
    </source>
</evidence>
<dbReference type="PANTHER" id="PTHR42781:SF1">
    <property type="entry name" value="THIAMINE IMPORT ATP-BINDING PROTEIN THIQ"/>
    <property type="match status" value="1"/>
</dbReference>
<evidence type="ECO:0000256" key="6">
    <source>
        <dbReference type="ARBA" id="ARBA00022840"/>
    </source>
</evidence>
<keyword evidence="3" id="KW-0410">Iron transport</keyword>
<keyword evidence="7" id="KW-1278">Translocase</keyword>
<dbReference type="InterPro" id="IPR050093">
    <property type="entry name" value="ABC_SmlMolc_Importer"/>
</dbReference>
<proteinExistence type="predicted"/>
<dbReference type="GO" id="GO:0016887">
    <property type="term" value="F:ATP hydrolysis activity"/>
    <property type="evidence" value="ECO:0007669"/>
    <property type="project" value="InterPro"/>
</dbReference>
<keyword evidence="10" id="KW-0472">Membrane</keyword>
<evidence type="ECO:0000256" key="2">
    <source>
        <dbReference type="ARBA" id="ARBA00022475"/>
    </source>
</evidence>
<dbReference type="PANTHER" id="PTHR42781">
    <property type="entry name" value="SPERMIDINE/PUTRESCINE IMPORT ATP-BINDING PROTEIN POTA"/>
    <property type="match status" value="1"/>
</dbReference>
<reference evidence="12 13" key="1">
    <citation type="submission" date="2019-11" db="EMBL/GenBank/DDBJ databases">
        <authorList>
            <person name="Brisse S."/>
        </authorList>
    </citation>
    <scope>NUCLEOTIDE SEQUENCE [LARGE SCALE GENOMIC DNA]</scope>
    <source>
        <strain evidence="12">FRC0190</strain>
    </source>
</reference>
<evidence type="ECO:0000256" key="1">
    <source>
        <dbReference type="ARBA" id="ARBA00022448"/>
    </source>
</evidence>
<dbReference type="InterPro" id="IPR015853">
    <property type="entry name" value="ABC_transpr_FbpC"/>
</dbReference>
<dbReference type="Gene3D" id="3.40.50.300">
    <property type="entry name" value="P-loop containing nucleotide triphosphate hydrolases"/>
    <property type="match status" value="1"/>
</dbReference>
<dbReference type="InterPro" id="IPR013611">
    <property type="entry name" value="Transp-assoc_OB_typ2"/>
</dbReference>
<dbReference type="CDD" id="cd03259">
    <property type="entry name" value="ABC_Carb_Solutes_like"/>
    <property type="match status" value="1"/>
</dbReference>
<dbReference type="SUPFAM" id="SSF52540">
    <property type="entry name" value="P-loop containing nucleoside triphosphate hydrolases"/>
    <property type="match status" value="1"/>
</dbReference>